<evidence type="ECO:0000313" key="3">
    <source>
        <dbReference type="Proteomes" id="UP000269221"/>
    </source>
</evidence>
<dbReference type="AlphaFoldDB" id="A0A3M0K601"/>
<dbReference type="GO" id="GO:0031462">
    <property type="term" value="C:Cul2-RING ubiquitin ligase complex"/>
    <property type="evidence" value="ECO:0007669"/>
    <property type="project" value="TreeGrafter"/>
</dbReference>
<evidence type="ECO:0000313" key="2">
    <source>
        <dbReference type="EMBL" id="RMC08602.1"/>
    </source>
</evidence>
<proteinExistence type="predicted"/>
<organism evidence="2 3">
    <name type="scientific">Hirundo rustica rustica</name>
    <dbReference type="NCBI Taxonomy" id="333673"/>
    <lineage>
        <taxon>Eukaryota</taxon>
        <taxon>Metazoa</taxon>
        <taxon>Chordata</taxon>
        <taxon>Craniata</taxon>
        <taxon>Vertebrata</taxon>
        <taxon>Euteleostomi</taxon>
        <taxon>Archelosauria</taxon>
        <taxon>Archosauria</taxon>
        <taxon>Dinosauria</taxon>
        <taxon>Saurischia</taxon>
        <taxon>Theropoda</taxon>
        <taxon>Coelurosauria</taxon>
        <taxon>Aves</taxon>
        <taxon>Neognathae</taxon>
        <taxon>Neoaves</taxon>
        <taxon>Telluraves</taxon>
        <taxon>Australaves</taxon>
        <taxon>Passeriformes</taxon>
        <taxon>Sylvioidea</taxon>
        <taxon>Hirundinidae</taxon>
        <taxon>Hirundo</taxon>
    </lineage>
</organism>
<dbReference type="OrthoDB" id="10013584at2759"/>
<comment type="caution">
    <text evidence="2">The sequence shown here is derived from an EMBL/GenBank/DDBJ whole genome shotgun (WGS) entry which is preliminary data.</text>
</comment>
<sequence length="337" mass="34109">MAEGGEGEELLRPPLPAGAPGPKRLCSRACPAGGTGAVHPRPGAAGAGSAGPGAGASGAPPALPGCCPAAAAGPAGAAGPVTAAAGPGGGGGGGGTGSLLQPESLLDAAAKRVAGSWAFERVEGRFQRIPEPVQRRIVYWSFPRSERQICMYSSFQPGRAAAAASPASAAAGGPSAAAAPAPAGEESPAAGPPPPAAPAAPQGEGLPFRRGIRLLETGAVDNVLQVVSPSVASASDFTLQGGGGVEYLEDVKNELVEMTSGDWKMGEERSVCFKQIPSRKDDEWDSGVCSSVPLPHDEPLQKRHRNNQRQPVMTFPGRRGAWPACLPLVEEVFRDYH</sequence>
<name>A0A3M0K601_HIRRU</name>
<dbReference type="Proteomes" id="UP000269221">
    <property type="component" value="Unassembled WGS sequence"/>
</dbReference>
<dbReference type="PANTHER" id="PTHR22619:SF2">
    <property type="entry name" value="ZINC FINGER SWIM DOMAIN-CONTAINING PROTEIN 5"/>
    <property type="match status" value="1"/>
</dbReference>
<dbReference type="STRING" id="333673.A0A3M0K601"/>
<gene>
    <name evidence="2" type="ORF">DUI87_14850</name>
</gene>
<accession>A0A3M0K601</accession>
<protein>
    <submittedName>
        <fullName evidence="2">Uncharacterized protein</fullName>
    </submittedName>
</protein>
<feature type="region of interest" description="Disordered" evidence="1">
    <location>
        <begin position="169"/>
        <end position="205"/>
    </location>
</feature>
<dbReference type="EMBL" id="QRBI01000117">
    <property type="protein sequence ID" value="RMC08602.1"/>
    <property type="molecule type" value="Genomic_DNA"/>
</dbReference>
<feature type="compositionally biased region" description="Low complexity" evidence="1">
    <location>
        <begin position="169"/>
        <end position="189"/>
    </location>
</feature>
<keyword evidence="3" id="KW-1185">Reference proteome</keyword>
<evidence type="ECO:0000256" key="1">
    <source>
        <dbReference type="SAM" id="MobiDB-lite"/>
    </source>
</evidence>
<feature type="compositionally biased region" description="Gly residues" evidence="1">
    <location>
        <begin position="45"/>
        <end position="56"/>
    </location>
</feature>
<reference evidence="2 3" key="1">
    <citation type="submission" date="2018-07" db="EMBL/GenBank/DDBJ databases">
        <title>A high quality draft genome assembly of the barn swallow (H. rustica rustica).</title>
        <authorList>
            <person name="Formenti G."/>
            <person name="Chiara M."/>
            <person name="Poveda L."/>
            <person name="Francoijs K.-J."/>
            <person name="Bonisoli-Alquati A."/>
            <person name="Canova L."/>
            <person name="Gianfranceschi L."/>
            <person name="Horner D.S."/>
            <person name="Saino N."/>
        </authorList>
    </citation>
    <scope>NUCLEOTIDE SEQUENCE [LARGE SCALE GENOMIC DNA]</scope>
    <source>
        <strain evidence="2">Chelidonia</strain>
        <tissue evidence="2">Blood</tissue>
    </source>
</reference>
<feature type="region of interest" description="Disordered" evidence="1">
    <location>
        <begin position="1"/>
        <end position="59"/>
    </location>
</feature>
<dbReference type="PANTHER" id="PTHR22619">
    <property type="entry name" value="ZINC FINGER SWIM DOMAIN CONTAINING PROTEIN 4, 5, 6"/>
    <property type="match status" value="1"/>
</dbReference>